<organism evidence="1 2">
    <name type="scientific">Gigaspora margarita</name>
    <dbReference type="NCBI Taxonomy" id="4874"/>
    <lineage>
        <taxon>Eukaryota</taxon>
        <taxon>Fungi</taxon>
        <taxon>Fungi incertae sedis</taxon>
        <taxon>Mucoromycota</taxon>
        <taxon>Glomeromycotina</taxon>
        <taxon>Glomeromycetes</taxon>
        <taxon>Diversisporales</taxon>
        <taxon>Gigasporaceae</taxon>
        <taxon>Gigaspora</taxon>
    </lineage>
</organism>
<dbReference type="Proteomes" id="UP000439903">
    <property type="component" value="Unassembled WGS sequence"/>
</dbReference>
<proteinExistence type="predicted"/>
<keyword evidence="2" id="KW-1185">Reference proteome</keyword>
<accession>A0A8H3XKA4</accession>
<dbReference type="AlphaFoldDB" id="A0A8H3XKA4"/>
<protein>
    <submittedName>
        <fullName evidence="1">Uncharacterized protein</fullName>
    </submittedName>
</protein>
<dbReference type="EMBL" id="WTPW01000903">
    <property type="protein sequence ID" value="KAF0470345.1"/>
    <property type="molecule type" value="Genomic_DNA"/>
</dbReference>
<sequence length="73" mass="8683">MFPNQLYEYTFTLSPEEKSPLISFGVKFPKHPKQLFEYETFLKVLDTSLIRNGHEGFIMNKYYESVKNEKSLN</sequence>
<evidence type="ECO:0000313" key="2">
    <source>
        <dbReference type="Proteomes" id="UP000439903"/>
    </source>
</evidence>
<gene>
    <name evidence="1" type="ORF">F8M41_025377</name>
</gene>
<evidence type="ECO:0000313" key="1">
    <source>
        <dbReference type="EMBL" id="KAF0470345.1"/>
    </source>
</evidence>
<comment type="caution">
    <text evidence="1">The sequence shown here is derived from an EMBL/GenBank/DDBJ whole genome shotgun (WGS) entry which is preliminary data.</text>
</comment>
<name>A0A8H3XKA4_GIGMA</name>
<reference evidence="1 2" key="1">
    <citation type="journal article" date="2019" name="Environ. Microbiol.">
        <title>At the nexus of three kingdoms: the genome of the mycorrhizal fungus Gigaspora margarita provides insights into plant, endobacterial and fungal interactions.</title>
        <authorList>
            <person name="Venice F."/>
            <person name="Ghignone S."/>
            <person name="Salvioli di Fossalunga A."/>
            <person name="Amselem J."/>
            <person name="Novero M."/>
            <person name="Xianan X."/>
            <person name="Sedzielewska Toro K."/>
            <person name="Morin E."/>
            <person name="Lipzen A."/>
            <person name="Grigoriev I.V."/>
            <person name="Henrissat B."/>
            <person name="Martin F.M."/>
            <person name="Bonfante P."/>
        </authorList>
    </citation>
    <scope>NUCLEOTIDE SEQUENCE [LARGE SCALE GENOMIC DNA]</scope>
    <source>
        <strain evidence="1 2">BEG34</strain>
    </source>
</reference>